<sequence length="126" mass="15254">MAIDYAAGERLRKLRPKEAWETIEDLAQHEEEEWNDPIFSKKGSPDYKDATLEPELESIECQVESLMRSEVLLDYEVGFMFAERPYQKEFERRILNLMDHQEDQIRLYLIRRSPRVLRSFMWTILR</sequence>
<gene>
    <name evidence="1" type="ORF">Tco_1054954</name>
</gene>
<name>A0ABQ5GY93_9ASTR</name>
<dbReference type="Proteomes" id="UP001151760">
    <property type="component" value="Unassembled WGS sequence"/>
</dbReference>
<evidence type="ECO:0000313" key="2">
    <source>
        <dbReference type="Proteomes" id="UP001151760"/>
    </source>
</evidence>
<comment type="caution">
    <text evidence="1">The sequence shown here is derived from an EMBL/GenBank/DDBJ whole genome shotgun (WGS) entry which is preliminary data.</text>
</comment>
<organism evidence="1 2">
    <name type="scientific">Tanacetum coccineum</name>
    <dbReference type="NCBI Taxonomy" id="301880"/>
    <lineage>
        <taxon>Eukaryota</taxon>
        <taxon>Viridiplantae</taxon>
        <taxon>Streptophyta</taxon>
        <taxon>Embryophyta</taxon>
        <taxon>Tracheophyta</taxon>
        <taxon>Spermatophyta</taxon>
        <taxon>Magnoliopsida</taxon>
        <taxon>eudicotyledons</taxon>
        <taxon>Gunneridae</taxon>
        <taxon>Pentapetalae</taxon>
        <taxon>asterids</taxon>
        <taxon>campanulids</taxon>
        <taxon>Asterales</taxon>
        <taxon>Asteraceae</taxon>
        <taxon>Asteroideae</taxon>
        <taxon>Anthemideae</taxon>
        <taxon>Anthemidinae</taxon>
        <taxon>Tanacetum</taxon>
    </lineage>
</organism>
<evidence type="ECO:0000313" key="1">
    <source>
        <dbReference type="EMBL" id="GJT80612.1"/>
    </source>
</evidence>
<accession>A0ABQ5GY93</accession>
<proteinExistence type="predicted"/>
<protein>
    <submittedName>
        <fullName evidence="1">Uncharacterized protein</fullName>
    </submittedName>
</protein>
<reference evidence="1" key="1">
    <citation type="journal article" date="2022" name="Int. J. Mol. Sci.">
        <title>Draft Genome of Tanacetum Coccineum: Genomic Comparison of Closely Related Tanacetum-Family Plants.</title>
        <authorList>
            <person name="Yamashiro T."/>
            <person name="Shiraishi A."/>
            <person name="Nakayama K."/>
            <person name="Satake H."/>
        </authorList>
    </citation>
    <scope>NUCLEOTIDE SEQUENCE</scope>
</reference>
<reference evidence="1" key="2">
    <citation type="submission" date="2022-01" db="EMBL/GenBank/DDBJ databases">
        <authorList>
            <person name="Yamashiro T."/>
            <person name="Shiraishi A."/>
            <person name="Satake H."/>
            <person name="Nakayama K."/>
        </authorList>
    </citation>
    <scope>NUCLEOTIDE SEQUENCE</scope>
</reference>
<dbReference type="EMBL" id="BQNB010019009">
    <property type="protein sequence ID" value="GJT80612.1"/>
    <property type="molecule type" value="Genomic_DNA"/>
</dbReference>
<keyword evidence="2" id="KW-1185">Reference proteome</keyword>